<proteinExistence type="predicted"/>
<evidence type="ECO:0000313" key="3">
    <source>
        <dbReference type="EMBL" id="AJA09814.1"/>
    </source>
</evidence>
<dbReference type="RefSeq" id="WP_160292426.1">
    <property type="nucleotide sequence ID" value="NZ_CP009122.1"/>
</dbReference>
<protein>
    <recommendedName>
        <fullName evidence="2">AAA+ ATPase domain-containing protein</fullName>
    </recommendedName>
</protein>
<dbReference type="InterPro" id="IPR027417">
    <property type="entry name" value="P-loop_NTPase"/>
</dbReference>
<sequence>MSDPSAKPAPSLKKKNPLLKYTLQGQAAKLEEMAIEQKPLLGSFCLTGQGTVLCAPPNAGKTLITLAMLIEAIETGRIAGSDVFYVDADDTTQGVADKVRVLDEYGVHVVAEGYQGFKARLLTSAIEEMIREGTANGKLLILDTFKKFTQPMSKSETSGFTEVIRRFVLAGGTLLSLAHTNKHTDANGKNVFAGVSDIIDDLDCAYVIDVQDGRDGKRIAQLTNKKRRGNVPDKVAYAYSPEPELSYIARLTSVHETDGYDGGADDVLDYKTQDNEILQALALSIHHGGERGKMEIVRSIADHDKVSKRRVLKLLEKYVGEDPDKHFWQYVVRARGLHVFELIRPIDDLTDMLSSPGGPDESQNSVFSFQGDPR</sequence>
<keyword evidence="4" id="KW-1185">Reference proteome</keyword>
<dbReference type="KEGG" id="sphk:SKP52_14660"/>
<dbReference type="STRING" id="1515612.SKP52_14660"/>
<dbReference type="InterPro" id="IPR003593">
    <property type="entry name" value="AAA+_ATPase"/>
</dbReference>
<reference evidence="3 4" key="1">
    <citation type="journal article" date="2015" name="Int. J. Syst. Evol. Microbiol.">
        <title>Description of Sphingopyxis fribergensis sp. nov. - a soil bacterium with the ability to degrade styrene and phenylacetic acid.</title>
        <authorList>
            <person name="Oelschlagel M."/>
            <person name="Ruckert C."/>
            <person name="Kalinowski J."/>
            <person name="Schmidt G."/>
            <person name="Schlomann M."/>
            <person name="Tischler D."/>
        </authorList>
    </citation>
    <scope>NUCLEOTIDE SEQUENCE [LARGE SCALE GENOMIC DNA]</scope>
    <source>
        <strain evidence="3 4">Kp5.2</strain>
    </source>
</reference>
<feature type="region of interest" description="Disordered" evidence="1">
    <location>
        <begin position="352"/>
        <end position="374"/>
    </location>
</feature>
<dbReference type="SMART" id="SM00382">
    <property type="entry name" value="AAA"/>
    <property type="match status" value="1"/>
</dbReference>
<dbReference type="EMBL" id="CP009122">
    <property type="protein sequence ID" value="AJA09814.1"/>
    <property type="molecule type" value="Genomic_DNA"/>
</dbReference>
<evidence type="ECO:0000313" key="4">
    <source>
        <dbReference type="Proteomes" id="UP000030907"/>
    </source>
</evidence>
<dbReference type="Gene3D" id="3.40.50.300">
    <property type="entry name" value="P-loop containing nucleotide triphosphate hydrolases"/>
    <property type="match status" value="1"/>
</dbReference>
<dbReference type="Proteomes" id="UP000030907">
    <property type="component" value="Chromosome"/>
</dbReference>
<dbReference type="AlphaFoldDB" id="A0A0A7PIL7"/>
<feature type="domain" description="AAA+ ATPase" evidence="2">
    <location>
        <begin position="47"/>
        <end position="205"/>
    </location>
</feature>
<dbReference type="Pfam" id="PF13481">
    <property type="entry name" value="AAA_25"/>
    <property type="match status" value="1"/>
</dbReference>
<gene>
    <name evidence="3" type="ORF">SKP52_14660</name>
</gene>
<organism evidence="3 4">
    <name type="scientific">Sphingopyxis fribergensis</name>
    <dbReference type="NCBI Taxonomy" id="1515612"/>
    <lineage>
        <taxon>Bacteria</taxon>
        <taxon>Pseudomonadati</taxon>
        <taxon>Pseudomonadota</taxon>
        <taxon>Alphaproteobacteria</taxon>
        <taxon>Sphingomonadales</taxon>
        <taxon>Sphingomonadaceae</taxon>
        <taxon>Sphingopyxis</taxon>
    </lineage>
</organism>
<dbReference type="HOGENOM" id="CLU_801549_0_0_5"/>
<accession>A0A0A7PIL7</accession>
<dbReference type="SUPFAM" id="SSF52540">
    <property type="entry name" value="P-loop containing nucleoside triphosphate hydrolases"/>
    <property type="match status" value="1"/>
</dbReference>
<evidence type="ECO:0000259" key="2">
    <source>
        <dbReference type="SMART" id="SM00382"/>
    </source>
</evidence>
<name>A0A0A7PIL7_9SPHN</name>
<evidence type="ECO:0000256" key="1">
    <source>
        <dbReference type="SAM" id="MobiDB-lite"/>
    </source>
</evidence>